<dbReference type="OrthoDB" id="423307at2759"/>
<dbReference type="EMBL" id="LSRX01000029">
    <property type="protein sequence ID" value="OLQ13367.1"/>
    <property type="molecule type" value="Genomic_DNA"/>
</dbReference>
<organism evidence="3 4">
    <name type="scientific">Symbiodinium microadriaticum</name>
    <name type="common">Dinoflagellate</name>
    <name type="synonym">Zooxanthella microadriatica</name>
    <dbReference type="NCBI Taxonomy" id="2951"/>
    <lineage>
        <taxon>Eukaryota</taxon>
        <taxon>Sar</taxon>
        <taxon>Alveolata</taxon>
        <taxon>Dinophyceae</taxon>
        <taxon>Suessiales</taxon>
        <taxon>Symbiodiniaceae</taxon>
        <taxon>Symbiodinium</taxon>
    </lineage>
</organism>
<dbReference type="SUPFAM" id="SSF54236">
    <property type="entry name" value="Ubiquitin-like"/>
    <property type="match status" value="1"/>
</dbReference>
<evidence type="ECO:0000313" key="4">
    <source>
        <dbReference type="Proteomes" id="UP000186817"/>
    </source>
</evidence>
<dbReference type="InterPro" id="IPR051553">
    <property type="entry name" value="Ran_GTPase-activating"/>
</dbReference>
<dbReference type="SUPFAM" id="SSF50985">
    <property type="entry name" value="RCC1/BLIP-II"/>
    <property type="match status" value="2"/>
</dbReference>
<dbReference type="CDD" id="cd17039">
    <property type="entry name" value="Ubl_ubiquitin_like"/>
    <property type="match status" value="1"/>
</dbReference>
<protein>
    <recommendedName>
        <fullName evidence="2">Ubiquitin-like domain-containing protein</fullName>
    </recommendedName>
</protein>
<gene>
    <name evidence="3" type="ORF">AK812_SmicGene2650</name>
</gene>
<feature type="region of interest" description="Disordered" evidence="1">
    <location>
        <begin position="573"/>
        <end position="604"/>
    </location>
</feature>
<dbReference type="Proteomes" id="UP000186817">
    <property type="component" value="Unassembled WGS sequence"/>
</dbReference>
<dbReference type="AlphaFoldDB" id="A0A1Q9F139"/>
<feature type="compositionally biased region" description="Polar residues" evidence="1">
    <location>
        <begin position="573"/>
        <end position="598"/>
    </location>
</feature>
<feature type="region of interest" description="Disordered" evidence="1">
    <location>
        <begin position="512"/>
        <end position="557"/>
    </location>
</feature>
<dbReference type="PROSITE" id="PS50053">
    <property type="entry name" value="UBIQUITIN_2"/>
    <property type="match status" value="1"/>
</dbReference>
<feature type="compositionally biased region" description="Basic residues" evidence="1">
    <location>
        <begin position="521"/>
        <end position="555"/>
    </location>
</feature>
<dbReference type="PANTHER" id="PTHR45982">
    <property type="entry name" value="REGULATOR OF CHROMOSOME CONDENSATION"/>
    <property type="match status" value="1"/>
</dbReference>
<evidence type="ECO:0000259" key="2">
    <source>
        <dbReference type="PROSITE" id="PS50053"/>
    </source>
</evidence>
<evidence type="ECO:0000256" key="1">
    <source>
        <dbReference type="SAM" id="MobiDB-lite"/>
    </source>
</evidence>
<accession>A0A1Q9F139</accession>
<dbReference type="InterPro" id="IPR009091">
    <property type="entry name" value="RCC1/BLIP-II"/>
</dbReference>
<feature type="domain" description="Ubiquitin-like" evidence="2">
    <location>
        <begin position="3"/>
        <end position="73"/>
    </location>
</feature>
<proteinExistence type="predicted"/>
<dbReference type="Gene3D" id="2.130.10.30">
    <property type="entry name" value="Regulator of chromosome condensation 1/beta-lactamase-inhibitor protein II"/>
    <property type="match status" value="2"/>
</dbReference>
<sequence length="604" mass="63059">MSMGVLVTLLSGDQTHISVTEDALVDVLRQKAQKKLNASIGPLITASGSLLQGSATLKQAGLQDGDTVTAVLRDAALAATTGAFALIRGDGSVVAWGHPGAGGDCSAVQEQLQQVKCIKAAAAAFAALREDGSVVTWGGHGGHSAEVQEQLHDVSEIQATFGAFAALRTDGSVVAWGDPDAGGAIPDNVRARLRDVKQIQANALAFVALRGDGTVVTWGHPLEDADSGALPDLLQDVLCVQACRLDAGFVAIKADSVVAWGFEHPMLMGGFANPGGSRFLRCGLQISRNAWAAVSQAGHLSVEFGRWNYRANFDIAEADKLHDVEHLQCCAEGTFAAIRRDGTVATIGDKRNKPAVFVEEELKNVVQVQSNRSAFAAIRGDGSVVTWGPKNSGGNSDHVKHLLSNVKAIQASERAFAAIRDDGSVVAWGPKQTGGDSSAVQTQLKDVKCIQSTDTAFAAIRTDGSVVTWGDVTAGGYSRHVSTQLGRSAEEDEESERLAVLAMVQASASAPTKATEGLKVAKSKAKPNAARRPKPKAKPKAKSKAKARAKAKAKASRSGSLCLCAILVPVSETPKSSTIRPSQTPARAMRQQGSTQVLFSGDPG</sequence>
<dbReference type="PANTHER" id="PTHR45982:SF1">
    <property type="entry name" value="REGULATOR OF CHROMOSOME CONDENSATION"/>
    <property type="match status" value="1"/>
</dbReference>
<dbReference type="InterPro" id="IPR000626">
    <property type="entry name" value="Ubiquitin-like_dom"/>
</dbReference>
<evidence type="ECO:0000313" key="3">
    <source>
        <dbReference type="EMBL" id="OLQ13367.1"/>
    </source>
</evidence>
<comment type="caution">
    <text evidence="3">The sequence shown here is derived from an EMBL/GenBank/DDBJ whole genome shotgun (WGS) entry which is preliminary data.</text>
</comment>
<dbReference type="InterPro" id="IPR029071">
    <property type="entry name" value="Ubiquitin-like_domsf"/>
</dbReference>
<reference evidence="3 4" key="1">
    <citation type="submission" date="2016-02" db="EMBL/GenBank/DDBJ databases">
        <title>Genome analysis of coral dinoflagellate symbionts highlights evolutionary adaptations to a symbiotic lifestyle.</title>
        <authorList>
            <person name="Aranda M."/>
            <person name="Li Y."/>
            <person name="Liew Y.J."/>
            <person name="Baumgarten S."/>
            <person name="Simakov O."/>
            <person name="Wilson M."/>
            <person name="Piel J."/>
            <person name="Ashoor H."/>
            <person name="Bougouffa S."/>
            <person name="Bajic V.B."/>
            <person name="Ryu T."/>
            <person name="Ravasi T."/>
            <person name="Bayer T."/>
            <person name="Micklem G."/>
            <person name="Kim H."/>
            <person name="Bhak J."/>
            <person name="Lajeunesse T.C."/>
            <person name="Voolstra C.R."/>
        </authorList>
    </citation>
    <scope>NUCLEOTIDE SEQUENCE [LARGE SCALE GENOMIC DNA]</scope>
    <source>
        <strain evidence="3 4">CCMP2467</strain>
    </source>
</reference>
<keyword evidence="4" id="KW-1185">Reference proteome</keyword>
<name>A0A1Q9F139_SYMMI</name>